<protein>
    <submittedName>
        <fullName evidence="1">Uncharacterized protein</fullName>
    </submittedName>
</protein>
<reference evidence="1" key="1">
    <citation type="journal article" date="2017" name="Parasit. Vectors">
        <title>Sialotranscriptomics of Rhipicephalus zambeziensis reveals intricate expression profiles of secretory proteins and suggests tight temporal transcriptional regulation during blood-feeding.</title>
        <authorList>
            <person name="de Castro M.H."/>
            <person name="de Klerk D."/>
            <person name="Pienaar R."/>
            <person name="Rees D.J.G."/>
            <person name="Mans B.J."/>
        </authorList>
    </citation>
    <scope>NUCLEOTIDE SEQUENCE</scope>
    <source>
        <tissue evidence="1">Salivary glands</tissue>
    </source>
</reference>
<name>A0A224Z1R2_9ACAR</name>
<dbReference type="EMBL" id="GFPF01008886">
    <property type="protein sequence ID" value="MAA20032.1"/>
    <property type="molecule type" value="Transcribed_RNA"/>
</dbReference>
<organism evidence="1">
    <name type="scientific">Rhipicephalus zambeziensis</name>
    <dbReference type="NCBI Taxonomy" id="60191"/>
    <lineage>
        <taxon>Eukaryota</taxon>
        <taxon>Metazoa</taxon>
        <taxon>Ecdysozoa</taxon>
        <taxon>Arthropoda</taxon>
        <taxon>Chelicerata</taxon>
        <taxon>Arachnida</taxon>
        <taxon>Acari</taxon>
        <taxon>Parasitiformes</taxon>
        <taxon>Ixodida</taxon>
        <taxon>Ixodoidea</taxon>
        <taxon>Ixodidae</taxon>
        <taxon>Rhipicephalinae</taxon>
        <taxon>Rhipicephalus</taxon>
        <taxon>Rhipicephalus</taxon>
    </lineage>
</organism>
<dbReference type="AlphaFoldDB" id="A0A224Z1R2"/>
<sequence>MLARLVDGGQKIEGWFLGVAEQTALLYKLSIRSNIPRVETSVALSENLEVTVCANGRIVPRSVYAGEPSIEMNSFDDLKCLIRYIEKLKLCQGCPAEKYVSGPVFFHRDTNAFLRQGCQPTPSHPRESCHRHQESSPIVKPLNICIVCVCLGPRQ</sequence>
<proteinExistence type="predicted"/>
<accession>A0A224Z1R2</accession>
<evidence type="ECO:0000313" key="1">
    <source>
        <dbReference type="EMBL" id="MAA20032.1"/>
    </source>
</evidence>